<keyword evidence="2" id="KW-0690">Ribosome biogenesis</keyword>
<accession>T1KWP5</accession>
<dbReference type="eggNOG" id="KOG1489">
    <property type="taxonomic scope" value="Eukaryota"/>
</dbReference>
<dbReference type="FunFam" id="2.70.210.12:FF:000001">
    <property type="entry name" value="GTPase Obg"/>
    <property type="match status" value="1"/>
</dbReference>
<dbReference type="InterPro" id="IPR036726">
    <property type="entry name" value="GTP1_OBG_dom_sf"/>
</dbReference>
<dbReference type="HOGENOM" id="CLU_011747_2_3_1"/>
<dbReference type="PRINTS" id="PR00326">
    <property type="entry name" value="GTP1OBG"/>
</dbReference>
<evidence type="ECO:0000256" key="1">
    <source>
        <dbReference type="ARBA" id="ARBA00007699"/>
    </source>
</evidence>
<dbReference type="InterPro" id="IPR031167">
    <property type="entry name" value="G_OBG"/>
</dbReference>
<dbReference type="InterPro" id="IPR027417">
    <property type="entry name" value="P-loop_NTPase"/>
</dbReference>
<dbReference type="NCBIfam" id="TIGR02729">
    <property type="entry name" value="Obg_CgtA"/>
    <property type="match status" value="1"/>
</dbReference>
<dbReference type="InterPro" id="IPR006169">
    <property type="entry name" value="GTP1_OBG_dom"/>
</dbReference>
<keyword evidence="4" id="KW-0342">GTP-binding</keyword>
<sequence length="446" mass="49774">MFNSTLQAILPRTYRVLMQSIRSYKNNIESDSEKWIRLAAHWSDKDNKFGTDSESDAIKGYESGRLSTFEDDEGNPLYPTGLLTNAKPLKPHKYRSSHTRKNKFVDTKNVKFTAGHGGSGEISFLRLFMNPMAGPDGGDGGNGGHIILKADDRVKSLSDLQSTYHGNNGEDGANKDLTGKCGKHIIIDVPVGTLIKEQSGKILIELAKDGEMFIAARGGAGGKGNHFFLTNENRHPRVAEYGGRGETRQLILEMRCFAHAGLIGFPNVGKSTLLRAISRATPMVADYPFTTLVPHIGVIEYSDYEQIAVADLPGLIEGAHENQGLGHDFLKHVEKCVCLFYVIDISLPEPWKQLEALKYELEQYKMGLSKRPHCIIASKYDSEDLLHKLDELKSYIAENTVKDEIPLPVIPVSGKYGYNLTEFLKHLRALYDLYNKPEPDEEGFKW</sequence>
<dbReference type="GO" id="GO:0000287">
    <property type="term" value="F:magnesium ion binding"/>
    <property type="evidence" value="ECO:0007669"/>
    <property type="project" value="InterPro"/>
</dbReference>
<dbReference type="PROSITE" id="PS51710">
    <property type="entry name" value="G_OBG"/>
    <property type="match status" value="1"/>
</dbReference>
<dbReference type="HAMAP" id="MF_01454">
    <property type="entry name" value="GTPase_Obg"/>
    <property type="match status" value="1"/>
</dbReference>
<evidence type="ECO:0000256" key="2">
    <source>
        <dbReference type="ARBA" id="ARBA00022517"/>
    </source>
</evidence>
<dbReference type="SUPFAM" id="SSF82051">
    <property type="entry name" value="Obg GTP-binding protein N-terminal domain"/>
    <property type="match status" value="1"/>
</dbReference>
<comment type="similarity">
    <text evidence="1">Belongs to the TRAFAC class OBG-HflX-like GTPase superfamily. OBG GTPase family.</text>
</comment>
<dbReference type="NCBIfam" id="NF008956">
    <property type="entry name" value="PRK12299.1"/>
    <property type="match status" value="1"/>
</dbReference>
<feature type="domain" description="OBG-type G" evidence="5">
    <location>
        <begin position="258"/>
        <end position="432"/>
    </location>
</feature>
<dbReference type="PANTHER" id="PTHR11702:SF31">
    <property type="entry name" value="MITOCHONDRIAL RIBOSOME-ASSOCIATED GTPASE 2"/>
    <property type="match status" value="1"/>
</dbReference>
<dbReference type="InterPro" id="IPR006073">
    <property type="entry name" value="GTP-bd"/>
</dbReference>
<dbReference type="InterPro" id="IPR045086">
    <property type="entry name" value="OBG_GTPase"/>
</dbReference>
<dbReference type="PROSITE" id="PS51883">
    <property type="entry name" value="OBG"/>
    <property type="match status" value="1"/>
</dbReference>
<name>T1KWP5_TETUR</name>
<dbReference type="STRING" id="32264.T1KWP5"/>
<dbReference type="Gene3D" id="3.40.50.300">
    <property type="entry name" value="P-loop containing nucleotide triphosphate hydrolases"/>
    <property type="match status" value="1"/>
</dbReference>
<evidence type="ECO:0000313" key="7">
    <source>
        <dbReference type="EnsemblMetazoa" id="tetur24g02370.1"/>
    </source>
</evidence>
<keyword evidence="8" id="KW-1185">Reference proteome</keyword>
<dbReference type="EnsemblMetazoa" id="tetur24g02370.1">
    <property type="protein sequence ID" value="tetur24g02370.1"/>
    <property type="gene ID" value="tetur24g02370"/>
</dbReference>
<dbReference type="GO" id="GO:0005525">
    <property type="term" value="F:GTP binding"/>
    <property type="evidence" value="ECO:0007669"/>
    <property type="project" value="UniProtKB-KW"/>
</dbReference>
<evidence type="ECO:0008006" key="9">
    <source>
        <dbReference type="Google" id="ProtNLM"/>
    </source>
</evidence>
<dbReference type="SUPFAM" id="SSF52540">
    <property type="entry name" value="P-loop containing nucleoside triphosphate hydrolases"/>
    <property type="match status" value="1"/>
</dbReference>
<dbReference type="InterPro" id="IPR014100">
    <property type="entry name" value="GTP-bd_Obg/CgtA"/>
</dbReference>
<dbReference type="KEGG" id="tut:107367845"/>
<evidence type="ECO:0000256" key="4">
    <source>
        <dbReference type="ARBA" id="ARBA00023134"/>
    </source>
</evidence>
<reference evidence="8" key="1">
    <citation type="submission" date="2011-08" db="EMBL/GenBank/DDBJ databases">
        <authorList>
            <person name="Rombauts S."/>
        </authorList>
    </citation>
    <scope>NUCLEOTIDE SEQUENCE</scope>
    <source>
        <strain evidence="8">London</strain>
    </source>
</reference>
<dbReference type="OMA" id="VVFDWEP"/>
<protein>
    <recommendedName>
        <fullName evidence="9">OBG-type G domain-containing protein</fullName>
    </recommendedName>
</protein>
<dbReference type="GO" id="GO:0003924">
    <property type="term" value="F:GTPase activity"/>
    <property type="evidence" value="ECO:0007669"/>
    <property type="project" value="InterPro"/>
</dbReference>
<dbReference type="CDD" id="cd01898">
    <property type="entry name" value="Obg"/>
    <property type="match status" value="1"/>
</dbReference>
<evidence type="ECO:0000259" key="5">
    <source>
        <dbReference type="PROSITE" id="PS51710"/>
    </source>
</evidence>
<dbReference type="Proteomes" id="UP000015104">
    <property type="component" value="Unassembled WGS sequence"/>
</dbReference>
<reference evidence="7" key="2">
    <citation type="submission" date="2015-06" db="UniProtKB">
        <authorList>
            <consortium name="EnsemblMetazoa"/>
        </authorList>
    </citation>
    <scope>IDENTIFICATION</scope>
</reference>
<dbReference type="PANTHER" id="PTHR11702">
    <property type="entry name" value="DEVELOPMENTALLY REGULATED GTP-BINDING PROTEIN-RELATED"/>
    <property type="match status" value="1"/>
</dbReference>
<evidence type="ECO:0000259" key="6">
    <source>
        <dbReference type="PROSITE" id="PS51883"/>
    </source>
</evidence>
<gene>
    <name evidence="7" type="primary">107367845</name>
</gene>
<dbReference type="GO" id="GO:0005739">
    <property type="term" value="C:mitochondrion"/>
    <property type="evidence" value="ECO:0007669"/>
    <property type="project" value="TreeGrafter"/>
</dbReference>
<feature type="domain" description="Obg" evidence="6">
    <location>
        <begin position="102"/>
        <end position="257"/>
    </location>
</feature>
<dbReference type="Pfam" id="PF01926">
    <property type="entry name" value="MMR_HSR1"/>
    <property type="match status" value="1"/>
</dbReference>
<organism evidence="7 8">
    <name type="scientific">Tetranychus urticae</name>
    <name type="common">Two-spotted spider mite</name>
    <dbReference type="NCBI Taxonomy" id="32264"/>
    <lineage>
        <taxon>Eukaryota</taxon>
        <taxon>Metazoa</taxon>
        <taxon>Ecdysozoa</taxon>
        <taxon>Arthropoda</taxon>
        <taxon>Chelicerata</taxon>
        <taxon>Arachnida</taxon>
        <taxon>Acari</taxon>
        <taxon>Acariformes</taxon>
        <taxon>Trombidiformes</taxon>
        <taxon>Prostigmata</taxon>
        <taxon>Eleutherengona</taxon>
        <taxon>Raphignathae</taxon>
        <taxon>Tetranychoidea</taxon>
        <taxon>Tetranychidae</taxon>
        <taxon>Tetranychus</taxon>
    </lineage>
</organism>
<dbReference type="Pfam" id="PF01018">
    <property type="entry name" value="GTP1_OBG"/>
    <property type="match status" value="1"/>
</dbReference>
<evidence type="ECO:0000313" key="8">
    <source>
        <dbReference type="Proteomes" id="UP000015104"/>
    </source>
</evidence>
<proteinExistence type="inferred from homology"/>
<dbReference type="OrthoDB" id="347018at2759"/>
<dbReference type="Gene3D" id="2.70.210.12">
    <property type="entry name" value="GTP1/OBG domain"/>
    <property type="match status" value="1"/>
</dbReference>
<keyword evidence="3" id="KW-0547">Nucleotide-binding</keyword>
<dbReference type="AlphaFoldDB" id="T1KWP5"/>
<dbReference type="EMBL" id="CAEY01000646">
    <property type="status" value="NOT_ANNOTATED_CDS"/>
    <property type="molecule type" value="Genomic_DNA"/>
</dbReference>
<dbReference type="GO" id="GO:0042254">
    <property type="term" value="P:ribosome biogenesis"/>
    <property type="evidence" value="ECO:0007669"/>
    <property type="project" value="UniProtKB-UniRule"/>
</dbReference>
<evidence type="ECO:0000256" key="3">
    <source>
        <dbReference type="ARBA" id="ARBA00022741"/>
    </source>
</evidence>